<evidence type="ECO:0000313" key="2">
    <source>
        <dbReference type="EMBL" id="MBW41326.1"/>
    </source>
</evidence>
<reference evidence="2" key="1">
    <citation type="submission" date="2018-01" db="EMBL/GenBank/DDBJ databases">
        <title>An insight into the sialome of Amazonian anophelines.</title>
        <authorList>
            <person name="Ribeiro J.M."/>
            <person name="Scarpassa V."/>
            <person name="Calvo E."/>
        </authorList>
    </citation>
    <scope>NUCLEOTIDE SEQUENCE</scope>
    <source>
        <tissue evidence="2">Salivary glands</tissue>
    </source>
</reference>
<evidence type="ECO:0000256" key="1">
    <source>
        <dbReference type="SAM" id="MobiDB-lite"/>
    </source>
</evidence>
<accession>A0A2M4AKK7</accession>
<feature type="region of interest" description="Disordered" evidence="1">
    <location>
        <begin position="54"/>
        <end position="91"/>
    </location>
</feature>
<dbReference type="AlphaFoldDB" id="A0A2M4AKK7"/>
<feature type="compositionally biased region" description="Low complexity" evidence="1">
    <location>
        <begin position="72"/>
        <end position="87"/>
    </location>
</feature>
<protein>
    <submittedName>
        <fullName evidence="2">Uncharacterized protein</fullName>
    </submittedName>
</protein>
<dbReference type="EMBL" id="GGFK01008005">
    <property type="protein sequence ID" value="MBW41326.1"/>
    <property type="molecule type" value="Transcribed_RNA"/>
</dbReference>
<name>A0A2M4AKK7_9DIPT</name>
<organism evidence="2">
    <name type="scientific">Anopheles triannulatus</name>
    <dbReference type="NCBI Taxonomy" id="58253"/>
    <lineage>
        <taxon>Eukaryota</taxon>
        <taxon>Metazoa</taxon>
        <taxon>Ecdysozoa</taxon>
        <taxon>Arthropoda</taxon>
        <taxon>Hexapoda</taxon>
        <taxon>Insecta</taxon>
        <taxon>Pterygota</taxon>
        <taxon>Neoptera</taxon>
        <taxon>Endopterygota</taxon>
        <taxon>Diptera</taxon>
        <taxon>Nematocera</taxon>
        <taxon>Culicoidea</taxon>
        <taxon>Culicidae</taxon>
        <taxon>Anophelinae</taxon>
        <taxon>Anopheles</taxon>
    </lineage>
</organism>
<sequence>MLPSLSIRRPAWRSGLLLNVPVRARARPAGCCWPTTAAPSRSAPFRLAVSRPDEFASARSPAQATTSGDRIPGPSGPSSVPSSYWPHAAPPHPPPSGSLLFSSCSAAQVALPSFRPAAPAPCNGPSRVSRWVPSSEMLDRNDIAASRRRMRFLLLIELAMNWGTNNEHGKDGVLCVCLAAPWQKPDEDADRVCSGKI</sequence>
<proteinExistence type="predicted"/>